<keyword evidence="2" id="KW-1185">Reference proteome</keyword>
<organism evidence="1 2">
    <name type="scientific">Runella slithyformis (strain ATCC 29530 / DSM 19594 / LMG 11500 / NCIMB 11436 / LSU 4)</name>
    <dbReference type="NCBI Taxonomy" id="761193"/>
    <lineage>
        <taxon>Bacteria</taxon>
        <taxon>Pseudomonadati</taxon>
        <taxon>Bacteroidota</taxon>
        <taxon>Cytophagia</taxon>
        <taxon>Cytophagales</taxon>
        <taxon>Spirosomataceae</taxon>
        <taxon>Runella</taxon>
    </lineage>
</organism>
<dbReference type="Proteomes" id="UP000000493">
    <property type="component" value="Chromosome"/>
</dbReference>
<dbReference type="KEGG" id="rsi:Runsl_4876"/>
<evidence type="ECO:0000313" key="2">
    <source>
        <dbReference type="Proteomes" id="UP000000493"/>
    </source>
</evidence>
<sequence>MKKMRLVALIWYSDTLTIRYNPKKVTKGEVMMKWN</sequence>
<proteinExistence type="predicted"/>
<dbReference type="EMBL" id="CP002859">
    <property type="protein sequence ID" value="AEI51186.1"/>
    <property type="molecule type" value="Genomic_DNA"/>
</dbReference>
<evidence type="ECO:0000313" key="1">
    <source>
        <dbReference type="EMBL" id="AEI51186.1"/>
    </source>
</evidence>
<gene>
    <name evidence="1" type="ordered locus">Runsl_4876</name>
</gene>
<accession>A0A7U3ZPW7</accession>
<reference evidence="2" key="1">
    <citation type="submission" date="2011-06" db="EMBL/GenBank/DDBJ databases">
        <title>The complete genome of chromosome of Runella slithyformis DSM 19594.</title>
        <authorList>
            <consortium name="US DOE Joint Genome Institute (JGI-PGF)"/>
            <person name="Lucas S."/>
            <person name="Han J."/>
            <person name="Lapidus A."/>
            <person name="Bruce D."/>
            <person name="Goodwin L."/>
            <person name="Pitluck S."/>
            <person name="Peters L."/>
            <person name="Kyrpides N."/>
            <person name="Mavromatis K."/>
            <person name="Ivanova N."/>
            <person name="Ovchinnikova G."/>
            <person name="Zhang X."/>
            <person name="Misra M."/>
            <person name="Detter J.C."/>
            <person name="Tapia R."/>
            <person name="Han C."/>
            <person name="Land M."/>
            <person name="Hauser L."/>
            <person name="Markowitz V."/>
            <person name="Cheng J.-F."/>
            <person name="Hugenholtz P."/>
            <person name="Woyke T."/>
            <person name="Wu D."/>
            <person name="Tindall B."/>
            <person name="Faehrich R."/>
            <person name="Brambilla E."/>
            <person name="Klenk H.-P."/>
            <person name="Eisen J.A."/>
        </authorList>
    </citation>
    <scope>NUCLEOTIDE SEQUENCE [LARGE SCALE GENOMIC DNA]</scope>
    <source>
        <strain evidence="2">ATCC 29530 / DSM 19594 / LMG 11500 / NCIMB 11436 / LSU 4</strain>
    </source>
</reference>
<protein>
    <submittedName>
        <fullName evidence="1">Uncharacterized protein</fullName>
    </submittedName>
</protein>
<reference evidence="1 2" key="2">
    <citation type="journal article" date="2012" name="Stand. Genomic Sci.">
        <title>Complete genome sequence of the aquatic bacterium Runella slithyformis type strain (LSU 4(T)).</title>
        <authorList>
            <person name="Copeland A."/>
            <person name="Zhang X."/>
            <person name="Misra M."/>
            <person name="Lapidus A."/>
            <person name="Nolan M."/>
            <person name="Lucas S."/>
            <person name="Deshpande S."/>
            <person name="Cheng J.F."/>
            <person name="Tapia R."/>
            <person name="Goodwin L.A."/>
            <person name="Pitluck S."/>
            <person name="Liolios K."/>
            <person name="Pagani I."/>
            <person name="Ivanova N."/>
            <person name="Mikhailova N."/>
            <person name="Pati A."/>
            <person name="Chen A."/>
            <person name="Palaniappan K."/>
            <person name="Land M."/>
            <person name="Hauser L."/>
            <person name="Pan C."/>
            <person name="Jeffries C.D."/>
            <person name="Detter J.C."/>
            <person name="Brambilla E.M."/>
            <person name="Rohde M."/>
            <person name="Djao O.D."/>
            <person name="Goker M."/>
            <person name="Sikorski J."/>
            <person name="Tindall B.J."/>
            <person name="Woyke T."/>
            <person name="Bristow J."/>
            <person name="Eisen J.A."/>
            <person name="Markowitz V."/>
            <person name="Hugenholtz P."/>
            <person name="Kyrpides N.C."/>
            <person name="Klenk H.P."/>
            <person name="Mavromatis K."/>
        </authorList>
    </citation>
    <scope>NUCLEOTIDE SEQUENCE [LARGE SCALE GENOMIC DNA]</scope>
    <source>
        <strain evidence="2">ATCC 29530 / DSM 19594 / LMG 11500 / NCIMB 11436 / LSU 4</strain>
    </source>
</reference>
<name>A0A7U3ZPW7_RUNSL</name>
<dbReference type="AlphaFoldDB" id="A0A7U3ZPW7"/>